<dbReference type="SUPFAM" id="SSF47831">
    <property type="entry name" value="Enzyme I of the PEP:sugar phosphotransferase system HPr-binding (sub)domain"/>
    <property type="match status" value="1"/>
</dbReference>
<dbReference type="SUPFAM" id="SSF52009">
    <property type="entry name" value="Phosphohistidine domain"/>
    <property type="match status" value="1"/>
</dbReference>
<evidence type="ECO:0000256" key="16">
    <source>
        <dbReference type="ARBA" id="ARBA00033235"/>
    </source>
</evidence>
<dbReference type="InterPro" id="IPR050499">
    <property type="entry name" value="PEP-utilizing_PTS_enzyme"/>
</dbReference>
<comment type="subcellular location">
    <subcellularLocation>
        <location evidence="4 17">Cytoplasm</location>
    </subcellularLocation>
</comment>
<evidence type="ECO:0000256" key="4">
    <source>
        <dbReference type="ARBA" id="ARBA00004496"/>
    </source>
</evidence>
<feature type="binding site" evidence="20">
    <location>
        <position position="444"/>
    </location>
    <ligand>
        <name>Mg(2+)</name>
        <dbReference type="ChEBI" id="CHEBI:18420"/>
    </ligand>
</feature>
<dbReference type="EMBL" id="QZKI01000088">
    <property type="protein sequence ID" value="RJP68887.1"/>
    <property type="molecule type" value="Genomic_DNA"/>
</dbReference>
<feature type="binding site" evidence="19">
    <location>
        <position position="478"/>
    </location>
    <ligand>
        <name>phosphoenolpyruvate</name>
        <dbReference type="ChEBI" id="CHEBI:58702"/>
    </ligand>
</feature>
<dbReference type="InterPro" id="IPR040442">
    <property type="entry name" value="Pyrv_kinase-like_dom_sf"/>
</dbReference>
<evidence type="ECO:0000256" key="11">
    <source>
        <dbReference type="ARBA" id="ARBA00022679"/>
    </source>
</evidence>
<feature type="domain" description="Phosphotransferase system enzyme I N-terminal" evidence="23">
    <location>
        <begin position="16"/>
        <end position="139"/>
    </location>
</feature>
<evidence type="ECO:0000256" key="13">
    <source>
        <dbReference type="ARBA" id="ARBA00022723"/>
    </source>
</evidence>
<dbReference type="SUPFAM" id="SSF51621">
    <property type="entry name" value="Phosphoenolpyruvate/pyruvate domain"/>
    <property type="match status" value="1"/>
</dbReference>
<dbReference type="InterPro" id="IPR036637">
    <property type="entry name" value="Phosphohistidine_dom_sf"/>
</dbReference>
<feature type="domain" description="PEP-utilising enzyme C-terminal" evidence="22">
    <location>
        <begin position="266"/>
        <end position="553"/>
    </location>
</feature>
<evidence type="ECO:0000256" key="19">
    <source>
        <dbReference type="PIRSR" id="PIRSR000732-2"/>
    </source>
</evidence>
<keyword evidence="24" id="KW-0670">Pyruvate</keyword>
<dbReference type="EC" id="2.7.3.9" evidence="6 17"/>
<keyword evidence="15 17" id="KW-0460">Magnesium</keyword>
<evidence type="ECO:0000256" key="17">
    <source>
        <dbReference type="PIRNR" id="PIRNR000732"/>
    </source>
</evidence>
<evidence type="ECO:0000256" key="9">
    <source>
        <dbReference type="ARBA" id="ARBA00022490"/>
    </source>
</evidence>
<evidence type="ECO:0000259" key="21">
    <source>
        <dbReference type="Pfam" id="PF00391"/>
    </source>
</evidence>
<sequence>MSRRESAGEPVRTLVGIGASPGIVIGKAYVVHSESFRIFPRRLTDEEVEGEIDRFKEAVAASRQEILVVKEAFLEKGHSPDLTEIFDTHIHLLEDPVLTDETIRRVREEKRNVEFIFSQNVEAIEERFSSVPDEYLRQRLQDIQAVSGRILRKLLRKERQSLSHLSEKVVLIAHDLTPAETASMDKENVLAFATDVGGRTSHMAIMAKALEIPAVVGVQTVTQYVKNDDIVIVDGLQGTVIVAPDEQMLNEYQVRRERYLESERLLTQLKDLPAQTVDGHIVTLSANIDLPEEIGSAVGHGASGIGLFRTEFLFLNRTVPPSEDEQTETYSQAARLVSPDPITIRSLDIGGDKLLGSDVRYQEVNPFMGCRAIRFCLAHPEIFKPQLRAILRATAHGRVRLIVPMVTSLSELRRAKAMLDEARDELRAEGIPFDPEMPVGVMIETPSAVIIADVLAQEVDFFSIGTNDLIQYALAVDRVNERIAHLYEPTHPGILRMLKLVVDASRKAGVSLSICGEIAGDLPLALVLVGLGVRELSMAAAAIPEVKKLIRSVSLKDIERLASRLLELSTGEDVRAEIQRTIAQLVPNHKDYELFTWART</sequence>
<dbReference type="Pfam" id="PF02896">
    <property type="entry name" value="PEP-utilizers_C"/>
    <property type="match status" value="1"/>
</dbReference>
<gene>
    <name evidence="24" type="primary">ptsP</name>
    <name evidence="24" type="ORF">C4532_11875</name>
</gene>
<dbReference type="Gene3D" id="3.50.30.10">
    <property type="entry name" value="Phosphohistidine domain"/>
    <property type="match status" value="1"/>
</dbReference>
<dbReference type="PANTHER" id="PTHR46244:SF3">
    <property type="entry name" value="PHOSPHOENOLPYRUVATE-PROTEIN PHOSPHOTRANSFERASE"/>
    <property type="match status" value="1"/>
</dbReference>
<dbReference type="PRINTS" id="PR01736">
    <property type="entry name" value="PHPHTRNFRASE"/>
</dbReference>
<dbReference type="Proteomes" id="UP000285961">
    <property type="component" value="Unassembled WGS sequence"/>
</dbReference>
<evidence type="ECO:0000256" key="15">
    <source>
        <dbReference type="ARBA" id="ARBA00022842"/>
    </source>
</evidence>
<evidence type="ECO:0000256" key="14">
    <source>
        <dbReference type="ARBA" id="ARBA00022777"/>
    </source>
</evidence>
<feature type="binding site" evidence="19">
    <location>
        <position position="345"/>
    </location>
    <ligand>
        <name>phosphoenolpyruvate</name>
        <dbReference type="ChEBI" id="CHEBI:58702"/>
    </ligand>
</feature>
<name>A0A419EW86_9BACT</name>
<organism evidence="24 25">
    <name type="scientific">Candidatus Abyssobacteria bacterium SURF_17</name>
    <dbReference type="NCBI Taxonomy" id="2093361"/>
    <lineage>
        <taxon>Bacteria</taxon>
        <taxon>Pseudomonadati</taxon>
        <taxon>Candidatus Hydrogenedentota</taxon>
        <taxon>Candidatus Abyssobacteria</taxon>
    </lineage>
</organism>
<dbReference type="InterPro" id="IPR008731">
    <property type="entry name" value="PTS_EIN"/>
</dbReference>
<dbReference type="GO" id="GO:0016301">
    <property type="term" value="F:kinase activity"/>
    <property type="evidence" value="ECO:0007669"/>
    <property type="project" value="UniProtKB-KW"/>
</dbReference>
<keyword evidence="9 17" id="KW-0963">Cytoplasm</keyword>
<dbReference type="GO" id="GO:0005737">
    <property type="term" value="C:cytoplasm"/>
    <property type="evidence" value="ECO:0007669"/>
    <property type="project" value="UniProtKB-SubCell"/>
</dbReference>
<comment type="catalytic activity">
    <reaction evidence="1 17">
        <text>L-histidyl-[protein] + phosphoenolpyruvate = N(pros)-phospho-L-histidyl-[protein] + pyruvate</text>
        <dbReference type="Rhea" id="RHEA:23880"/>
        <dbReference type="Rhea" id="RHEA-COMP:9745"/>
        <dbReference type="Rhea" id="RHEA-COMP:9746"/>
        <dbReference type="ChEBI" id="CHEBI:15361"/>
        <dbReference type="ChEBI" id="CHEBI:29979"/>
        <dbReference type="ChEBI" id="CHEBI:58702"/>
        <dbReference type="ChEBI" id="CHEBI:64837"/>
        <dbReference type="EC" id="2.7.3.9"/>
    </reaction>
</comment>
<dbReference type="InterPro" id="IPR015813">
    <property type="entry name" value="Pyrv/PenolPyrv_kinase-like_dom"/>
</dbReference>
<keyword evidence="13 17" id="KW-0479">Metal-binding</keyword>
<feature type="binding site" evidence="19">
    <location>
        <begin position="467"/>
        <end position="468"/>
    </location>
    <ligand>
        <name>phosphoenolpyruvate</name>
        <dbReference type="ChEBI" id="CHEBI:58702"/>
    </ligand>
</feature>
<evidence type="ECO:0000313" key="25">
    <source>
        <dbReference type="Proteomes" id="UP000285961"/>
    </source>
</evidence>
<evidence type="ECO:0000256" key="2">
    <source>
        <dbReference type="ARBA" id="ARBA00001946"/>
    </source>
</evidence>
<evidence type="ECO:0000256" key="20">
    <source>
        <dbReference type="PIRSR" id="PIRSR000732-3"/>
    </source>
</evidence>
<dbReference type="InterPro" id="IPR000121">
    <property type="entry name" value="PEP_util_C"/>
</dbReference>
<evidence type="ECO:0000259" key="22">
    <source>
        <dbReference type="Pfam" id="PF02896"/>
    </source>
</evidence>
<dbReference type="InterPro" id="IPR036618">
    <property type="entry name" value="PtsI_HPr-bd_sf"/>
</dbReference>
<dbReference type="GO" id="GO:0008965">
    <property type="term" value="F:phosphoenolpyruvate-protein phosphotransferase activity"/>
    <property type="evidence" value="ECO:0007669"/>
    <property type="project" value="UniProtKB-EC"/>
</dbReference>
<dbReference type="GO" id="GO:0009401">
    <property type="term" value="P:phosphoenolpyruvate-dependent sugar phosphotransferase system"/>
    <property type="evidence" value="ECO:0007669"/>
    <property type="project" value="UniProtKB-KW"/>
</dbReference>
<dbReference type="InterPro" id="IPR024692">
    <property type="entry name" value="PTS_EI"/>
</dbReference>
<feature type="binding site" evidence="19">
    <location>
        <position position="309"/>
    </location>
    <ligand>
        <name>phosphoenolpyruvate</name>
        <dbReference type="ChEBI" id="CHEBI:58702"/>
    </ligand>
</feature>
<dbReference type="GO" id="GO:0046872">
    <property type="term" value="F:metal ion binding"/>
    <property type="evidence" value="ECO:0007669"/>
    <property type="project" value="UniProtKB-KW"/>
</dbReference>
<evidence type="ECO:0000256" key="6">
    <source>
        <dbReference type="ARBA" id="ARBA00012232"/>
    </source>
</evidence>
<evidence type="ECO:0000256" key="8">
    <source>
        <dbReference type="ARBA" id="ARBA00022448"/>
    </source>
</evidence>
<dbReference type="Gene3D" id="1.10.274.10">
    <property type="entry name" value="PtsI, HPr-binding domain"/>
    <property type="match status" value="1"/>
</dbReference>
<evidence type="ECO:0000256" key="3">
    <source>
        <dbReference type="ARBA" id="ARBA00002728"/>
    </source>
</evidence>
<dbReference type="InterPro" id="IPR023151">
    <property type="entry name" value="PEP_util_CS"/>
</dbReference>
<evidence type="ECO:0000259" key="23">
    <source>
        <dbReference type="Pfam" id="PF05524"/>
    </source>
</evidence>
<feature type="binding site" evidence="20">
    <location>
        <position position="468"/>
    </location>
    <ligand>
        <name>Mg(2+)</name>
        <dbReference type="ChEBI" id="CHEBI:18420"/>
    </ligand>
</feature>
<dbReference type="PIRSF" id="PIRSF000732">
    <property type="entry name" value="PTS_enzyme_I"/>
    <property type="match status" value="1"/>
</dbReference>
<dbReference type="PANTHER" id="PTHR46244">
    <property type="entry name" value="PHOSPHOENOLPYRUVATE-PROTEIN PHOSPHOTRANSFERASE"/>
    <property type="match status" value="1"/>
</dbReference>
<keyword evidence="12 17" id="KW-0598">Phosphotransferase system</keyword>
<proteinExistence type="inferred from homology"/>
<dbReference type="NCBIfam" id="TIGR01417">
    <property type="entry name" value="PTS_I_fam"/>
    <property type="match status" value="1"/>
</dbReference>
<evidence type="ECO:0000256" key="5">
    <source>
        <dbReference type="ARBA" id="ARBA00007837"/>
    </source>
</evidence>
<evidence type="ECO:0000256" key="1">
    <source>
        <dbReference type="ARBA" id="ARBA00000683"/>
    </source>
</evidence>
<reference evidence="24 25" key="1">
    <citation type="journal article" date="2017" name="ISME J.">
        <title>Energy and carbon metabolisms in a deep terrestrial subsurface fluid microbial community.</title>
        <authorList>
            <person name="Momper L."/>
            <person name="Jungbluth S.P."/>
            <person name="Lee M.D."/>
            <person name="Amend J.P."/>
        </authorList>
    </citation>
    <scope>NUCLEOTIDE SEQUENCE [LARGE SCALE GENOMIC DNA]</scope>
    <source>
        <strain evidence="24">SURF_17</strain>
    </source>
</reference>
<comment type="function">
    <text evidence="3 17">General (non sugar-specific) component of the phosphoenolpyruvate-dependent sugar phosphotransferase system (sugar PTS). This major carbohydrate active-transport system catalyzes the phosphorylation of incoming sugar substrates concomitantly with their translocation across the cell membrane. Enzyme I transfers the phosphoryl group from phosphoenolpyruvate (PEP) to the phosphoryl carrier protein (HPr).</text>
</comment>
<dbReference type="Gene3D" id="3.20.20.60">
    <property type="entry name" value="Phosphoenolpyruvate-binding domains"/>
    <property type="match status" value="1"/>
</dbReference>
<comment type="similarity">
    <text evidence="5 17">Belongs to the PEP-utilizing enzyme family.</text>
</comment>
<feature type="active site" description="Proton donor" evidence="18">
    <location>
        <position position="515"/>
    </location>
</feature>
<keyword evidence="10 17" id="KW-0762">Sugar transport</keyword>
<dbReference type="Pfam" id="PF05524">
    <property type="entry name" value="PEP-utilisers_N"/>
    <property type="match status" value="1"/>
</dbReference>
<keyword evidence="8 17" id="KW-0813">Transport</keyword>
<keyword evidence="14 17" id="KW-0418">Kinase</keyword>
<evidence type="ECO:0000256" key="18">
    <source>
        <dbReference type="PIRSR" id="PIRSR000732-1"/>
    </source>
</evidence>
<keyword evidence="11 17" id="KW-0808">Transferase</keyword>
<comment type="cofactor">
    <cofactor evidence="2 17 20">
        <name>Mg(2+)</name>
        <dbReference type="ChEBI" id="CHEBI:18420"/>
    </cofactor>
</comment>
<accession>A0A419EW86</accession>
<comment type="caution">
    <text evidence="24">The sequence shown here is derived from an EMBL/GenBank/DDBJ whole genome shotgun (WGS) entry which is preliminary data.</text>
</comment>
<evidence type="ECO:0000256" key="7">
    <source>
        <dbReference type="ARBA" id="ARBA00016544"/>
    </source>
</evidence>
<dbReference type="InterPro" id="IPR008279">
    <property type="entry name" value="PEP-util_enz_mobile_dom"/>
</dbReference>
<evidence type="ECO:0000313" key="24">
    <source>
        <dbReference type="EMBL" id="RJP68887.1"/>
    </source>
</evidence>
<evidence type="ECO:0000256" key="10">
    <source>
        <dbReference type="ARBA" id="ARBA00022597"/>
    </source>
</evidence>
<dbReference type="Pfam" id="PF00391">
    <property type="entry name" value="PEP-utilizers"/>
    <property type="match status" value="1"/>
</dbReference>
<protein>
    <recommendedName>
        <fullName evidence="7 17">Phosphoenolpyruvate-protein phosphotransferase</fullName>
        <ecNumber evidence="6 17">2.7.3.9</ecNumber>
    </recommendedName>
    <alternativeName>
        <fullName evidence="16 17">Phosphotransferase system, enzyme I</fullName>
    </alternativeName>
</protein>
<dbReference type="PROSITE" id="PS00742">
    <property type="entry name" value="PEP_ENZYMES_2"/>
    <property type="match status" value="1"/>
</dbReference>
<evidence type="ECO:0000256" key="12">
    <source>
        <dbReference type="ARBA" id="ARBA00022683"/>
    </source>
</evidence>
<feature type="active site" description="Tele-phosphohistidine intermediate" evidence="18">
    <location>
        <position position="202"/>
    </location>
</feature>
<dbReference type="AlphaFoldDB" id="A0A419EW86"/>
<dbReference type="InterPro" id="IPR006318">
    <property type="entry name" value="PTS_EI-like"/>
</dbReference>
<feature type="domain" description="PEP-utilising enzyme mobile" evidence="21">
    <location>
        <begin position="166"/>
        <end position="238"/>
    </location>
</feature>